<comment type="caution">
    <text evidence="1">The sequence shown here is derived from an EMBL/GenBank/DDBJ whole genome shotgun (WGS) entry which is preliminary data.</text>
</comment>
<dbReference type="Proteomes" id="UP000660861">
    <property type="component" value="Unassembled WGS sequence"/>
</dbReference>
<keyword evidence="2" id="KW-1185">Reference proteome</keyword>
<evidence type="ECO:0000313" key="1">
    <source>
        <dbReference type="EMBL" id="MBC8570554.1"/>
    </source>
</evidence>
<organism evidence="1 2">
    <name type="scientific">Zongyangia hominis</name>
    <dbReference type="NCBI Taxonomy" id="2763677"/>
    <lineage>
        <taxon>Bacteria</taxon>
        <taxon>Bacillati</taxon>
        <taxon>Bacillota</taxon>
        <taxon>Clostridia</taxon>
        <taxon>Eubacteriales</taxon>
        <taxon>Oscillospiraceae</taxon>
        <taxon>Zongyangia</taxon>
    </lineage>
</organism>
<dbReference type="AlphaFoldDB" id="A0A926I6Z2"/>
<reference evidence="1" key="1">
    <citation type="submission" date="2020-08" db="EMBL/GenBank/DDBJ databases">
        <title>Genome public.</title>
        <authorList>
            <person name="Liu C."/>
            <person name="Sun Q."/>
        </authorList>
    </citation>
    <scope>NUCLEOTIDE SEQUENCE</scope>
    <source>
        <strain evidence="1">NSJ-54</strain>
    </source>
</reference>
<evidence type="ECO:0000313" key="2">
    <source>
        <dbReference type="Proteomes" id="UP000660861"/>
    </source>
</evidence>
<sequence>MVNFFYQYIAAKRDITPEDLKREISEKIAYVWEHPDEKIKRIQKKRPDLPDTDEIVWRILRDG</sequence>
<gene>
    <name evidence="1" type="ORF">H8709_06875</name>
</gene>
<protein>
    <submittedName>
        <fullName evidence="1">Uncharacterized protein</fullName>
    </submittedName>
</protein>
<name>A0A926I6Z2_9FIRM</name>
<dbReference type="EMBL" id="JACRTC010000004">
    <property type="protein sequence ID" value="MBC8570554.1"/>
    <property type="molecule type" value="Genomic_DNA"/>
</dbReference>
<dbReference type="RefSeq" id="WP_262397654.1">
    <property type="nucleotide sequence ID" value="NZ_JACRTC010000004.1"/>
</dbReference>
<accession>A0A926I6Z2</accession>
<proteinExistence type="predicted"/>